<dbReference type="PANTHER" id="PTHR13140">
    <property type="entry name" value="MYOSIN"/>
    <property type="match status" value="1"/>
</dbReference>
<dbReference type="InterPro" id="IPR017455">
    <property type="entry name" value="Znf_FYVE-rel"/>
</dbReference>
<keyword evidence="7" id="KW-0505">Motor protein</keyword>
<evidence type="ECO:0000256" key="5">
    <source>
        <dbReference type="ARBA" id="ARBA00022840"/>
    </source>
</evidence>
<comment type="caution">
    <text evidence="10">Lacks conserved residue(s) required for the propagation of feature annotation.</text>
</comment>
<dbReference type="GO" id="GO:0000146">
    <property type="term" value="F:microfilament motor activity"/>
    <property type="evidence" value="ECO:0007669"/>
    <property type="project" value="TreeGrafter"/>
</dbReference>
<dbReference type="PROSITE" id="PS50096">
    <property type="entry name" value="IQ"/>
    <property type="match status" value="2"/>
</dbReference>
<keyword evidence="2" id="KW-0547">Nucleotide-binding</keyword>
<dbReference type="PROSITE" id="PS50178">
    <property type="entry name" value="ZF_FYVE"/>
    <property type="match status" value="1"/>
</dbReference>
<dbReference type="GO" id="GO:0005737">
    <property type="term" value="C:cytoplasm"/>
    <property type="evidence" value="ECO:0007669"/>
    <property type="project" value="TreeGrafter"/>
</dbReference>
<dbReference type="Pfam" id="PF00612">
    <property type="entry name" value="IQ"/>
    <property type="match status" value="3"/>
</dbReference>
<accession>K3WHF8</accession>
<keyword evidence="1" id="KW-0479">Metal-binding</keyword>
<sequence length="953" mass="107206">MLPTDATTVFNASSNAIMSAIGDVDVIEQVAERAPGRRRGSLLRAPSVSAQFKSQLDRLVEEIGSTEAHYVRCLKPNEVKRPGIFDRERMVEQLRSVGVLEALRIARAGYSVRLPHTTFIELFSGFRSLVGADVVTTARKFPHAYCDSLVNALMGEVLRKNGDTVTSKPTGSFFDAANGDAPDGKARHEGVQVGRTLVFCKTETFNQFSQLRLELRERSALVLQRYYRGYRRRCFFQKLREFVHRIQSIVRGFIARKQVREMKRVRQERAVSVIQRCWRKKLARMRAVDKKIHQFRVRVAFRRFRLAHILVKEIVREEQELQAAAAAAAAEVEKEKALALEQMTIEKTQSDRHGDQEGRNAASRSKNSHSGSESEAYVEEKASRHKKSASSSSRRDQHRHRRRRQSSESESERSTRSEKVSRKKKSSSSRRDHRRSVSESGSEESSSDQRYSERGSRRRSSFSRSHASYRSRVESNRGSGSSGDDLSDHVPRRTRSTTSSRYEDHSRSRRKPSQMRKSRRDPVDDRNSKLENEILRLKQMLVEKHTSRDSFRAEARGGNGSRSSRSSSHFAGQDRYPGATLADYQSRAGRRSLSMDELALSADEDEDGDEVSLLLPPRRSQSVYQTRQLDQVSMLSQKIEELDAKCKFLEHLVARKSFDESSRSSFAYSQRSSGSSGWDRRRFPSVIDTGYQTSTNDGQFSDTGEMDHMIRNIQQQMDTLRQTMALKEEAIMQSRRDASHGMSFSSSRRTRSSSAASSGSYSGFLGDHLIHPMQQHSAMLSPSSESHRQQPSSAGSGGTYDGGSANGGVYSHPQTPTSGFQTRSLSMRMGSISSVGSGMGGPSRLAPRIVKWARSNSCFECEEPFNIFVRRHHCRMCGNSFCHEHSSRRVTLLGIGFDDEPVRVCDPCFVESYAYTQQPEVSYATSNSATRYSMPTFGGSSLSSLAASHASAA</sequence>
<dbReference type="InterPro" id="IPR011011">
    <property type="entry name" value="Znf_FYVE_PHD"/>
</dbReference>
<dbReference type="InParanoid" id="K3WHF8"/>
<feature type="compositionally biased region" description="Polar residues" evidence="11">
    <location>
        <begin position="812"/>
        <end position="822"/>
    </location>
</feature>
<dbReference type="Pfam" id="PF01363">
    <property type="entry name" value="FYVE"/>
    <property type="match status" value="1"/>
</dbReference>
<feature type="compositionally biased region" description="Basic and acidic residues" evidence="11">
    <location>
        <begin position="405"/>
        <end position="420"/>
    </location>
</feature>
<dbReference type="GO" id="GO:0016459">
    <property type="term" value="C:myosin complex"/>
    <property type="evidence" value="ECO:0007669"/>
    <property type="project" value="UniProtKB-KW"/>
</dbReference>
<dbReference type="GO" id="GO:0007015">
    <property type="term" value="P:actin filament organization"/>
    <property type="evidence" value="ECO:0007669"/>
    <property type="project" value="TreeGrafter"/>
</dbReference>
<feature type="region of interest" description="Disordered" evidence="11">
    <location>
        <begin position="733"/>
        <end position="759"/>
    </location>
</feature>
<dbReference type="Gene3D" id="1.20.58.530">
    <property type="match status" value="1"/>
</dbReference>
<dbReference type="Gene3D" id="3.40.850.10">
    <property type="entry name" value="Kinesin motor domain"/>
    <property type="match status" value="1"/>
</dbReference>
<dbReference type="SMART" id="SM00064">
    <property type="entry name" value="FYVE"/>
    <property type="match status" value="1"/>
</dbReference>
<evidence type="ECO:0000256" key="2">
    <source>
        <dbReference type="ARBA" id="ARBA00022741"/>
    </source>
</evidence>
<feature type="domain" description="FYVE-type" evidence="12">
    <location>
        <begin position="852"/>
        <end position="913"/>
    </location>
</feature>
<feature type="compositionally biased region" description="Low complexity" evidence="11">
    <location>
        <begin position="743"/>
        <end position="759"/>
    </location>
</feature>
<evidence type="ECO:0000256" key="9">
    <source>
        <dbReference type="PROSITE-ProRule" id="PRU00091"/>
    </source>
</evidence>
<feature type="compositionally biased region" description="Polar residues" evidence="11">
    <location>
        <begin position="362"/>
        <end position="373"/>
    </location>
</feature>
<keyword evidence="5" id="KW-0067">ATP-binding</keyword>
<feature type="compositionally biased region" description="Polar residues" evidence="11">
    <location>
        <begin position="777"/>
        <end position="794"/>
    </location>
</feature>
<dbReference type="EMBL" id="GL376631">
    <property type="status" value="NOT_ANNOTATED_CDS"/>
    <property type="molecule type" value="Genomic_DNA"/>
</dbReference>
<organism evidence="14 15">
    <name type="scientific">Globisporangium ultimum (strain ATCC 200006 / CBS 805.95 / DAOM BR144)</name>
    <name type="common">Pythium ultimum</name>
    <dbReference type="NCBI Taxonomy" id="431595"/>
    <lineage>
        <taxon>Eukaryota</taxon>
        <taxon>Sar</taxon>
        <taxon>Stramenopiles</taxon>
        <taxon>Oomycota</taxon>
        <taxon>Peronosporomycetes</taxon>
        <taxon>Pythiales</taxon>
        <taxon>Pythiaceae</taxon>
        <taxon>Globisporangium</taxon>
    </lineage>
</organism>
<dbReference type="InterPro" id="IPR013083">
    <property type="entry name" value="Znf_RING/FYVE/PHD"/>
</dbReference>
<evidence type="ECO:0000256" key="7">
    <source>
        <dbReference type="ARBA" id="ARBA00023175"/>
    </source>
</evidence>
<dbReference type="Gene3D" id="3.30.40.10">
    <property type="entry name" value="Zinc/RING finger domain, C3HC4 (zinc finger)"/>
    <property type="match status" value="1"/>
</dbReference>
<dbReference type="GO" id="GO:0005524">
    <property type="term" value="F:ATP binding"/>
    <property type="evidence" value="ECO:0007669"/>
    <property type="project" value="UniProtKB-KW"/>
</dbReference>
<evidence type="ECO:0000256" key="1">
    <source>
        <dbReference type="ARBA" id="ARBA00022723"/>
    </source>
</evidence>
<reference evidence="15" key="2">
    <citation type="submission" date="2010-04" db="EMBL/GenBank/DDBJ databases">
        <authorList>
            <person name="Buell R."/>
            <person name="Hamilton J."/>
            <person name="Hostetler J."/>
        </authorList>
    </citation>
    <scope>NUCLEOTIDE SEQUENCE [LARGE SCALE GENOMIC DNA]</scope>
    <source>
        <strain evidence="15">DAOM:BR144</strain>
    </source>
</reference>
<dbReference type="AlphaFoldDB" id="K3WHF8"/>
<dbReference type="InterPro" id="IPR001609">
    <property type="entry name" value="Myosin_head_motor_dom-like"/>
</dbReference>
<reference evidence="14" key="3">
    <citation type="submission" date="2015-02" db="UniProtKB">
        <authorList>
            <consortium name="EnsemblProtists"/>
        </authorList>
    </citation>
    <scope>IDENTIFICATION</scope>
    <source>
        <strain evidence="14">DAOM BR144</strain>
    </source>
</reference>
<reference evidence="15" key="1">
    <citation type="journal article" date="2010" name="Genome Biol.">
        <title>Genome sequence of the necrotrophic plant pathogen Pythium ultimum reveals original pathogenicity mechanisms and effector repertoire.</title>
        <authorList>
            <person name="Levesque C.A."/>
            <person name="Brouwer H."/>
            <person name="Cano L."/>
            <person name="Hamilton J.P."/>
            <person name="Holt C."/>
            <person name="Huitema E."/>
            <person name="Raffaele S."/>
            <person name="Robideau G.P."/>
            <person name="Thines M."/>
            <person name="Win J."/>
            <person name="Zerillo M.M."/>
            <person name="Beakes G.W."/>
            <person name="Boore J.L."/>
            <person name="Busam D."/>
            <person name="Dumas B."/>
            <person name="Ferriera S."/>
            <person name="Fuerstenberg S.I."/>
            <person name="Gachon C.M."/>
            <person name="Gaulin E."/>
            <person name="Govers F."/>
            <person name="Grenville-Briggs L."/>
            <person name="Horner N."/>
            <person name="Hostetler J."/>
            <person name="Jiang R.H."/>
            <person name="Johnson J."/>
            <person name="Krajaejun T."/>
            <person name="Lin H."/>
            <person name="Meijer H.J."/>
            <person name="Moore B."/>
            <person name="Morris P."/>
            <person name="Phuntmart V."/>
            <person name="Puiu D."/>
            <person name="Shetty J."/>
            <person name="Stajich J.E."/>
            <person name="Tripathy S."/>
            <person name="Wawra S."/>
            <person name="van West P."/>
            <person name="Whitty B.R."/>
            <person name="Coutinho P.M."/>
            <person name="Henrissat B."/>
            <person name="Martin F."/>
            <person name="Thomas P.D."/>
            <person name="Tyler B.M."/>
            <person name="De Vries R.P."/>
            <person name="Kamoun S."/>
            <person name="Yandell M."/>
            <person name="Tisserat N."/>
            <person name="Buell C.R."/>
        </authorList>
    </citation>
    <scope>NUCLEOTIDE SEQUENCE</scope>
    <source>
        <strain evidence="15">DAOM:BR144</strain>
    </source>
</reference>
<keyword evidence="15" id="KW-1185">Reference proteome</keyword>
<dbReference type="InterPro" id="IPR036961">
    <property type="entry name" value="Kinesin_motor_dom_sf"/>
</dbReference>
<evidence type="ECO:0000256" key="8">
    <source>
        <dbReference type="ARBA" id="ARBA00023203"/>
    </source>
</evidence>
<dbReference type="InterPro" id="IPR027417">
    <property type="entry name" value="P-loop_NTPase"/>
</dbReference>
<feature type="domain" description="Myosin motor" evidence="13">
    <location>
        <begin position="1"/>
        <end position="213"/>
    </location>
</feature>
<dbReference type="GO" id="GO:0051015">
    <property type="term" value="F:actin filament binding"/>
    <property type="evidence" value="ECO:0007669"/>
    <property type="project" value="TreeGrafter"/>
</dbReference>
<comment type="similarity">
    <text evidence="10">Belongs to the TRAFAC class myosin-kinesin ATPase superfamily. Myosin family.</text>
</comment>
<dbReference type="CDD" id="cd15760">
    <property type="entry name" value="FYVE_scVPS27p_like"/>
    <property type="match status" value="1"/>
</dbReference>
<name>K3WHF8_GLOUD</name>
<feature type="compositionally biased region" description="Basic and acidic residues" evidence="11">
    <location>
        <begin position="348"/>
        <end position="358"/>
    </location>
</feature>
<keyword evidence="4" id="KW-0862">Zinc</keyword>
<dbReference type="eggNOG" id="KOG0160">
    <property type="taxonomic scope" value="Eukaryota"/>
</dbReference>
<dbReference type="SMART" id="SM00015">
    <property type="entry name" value="IQ"/>
    <property type="match status" value="3"/>
</dbReference>
<keyword evidence="8 10" id="KW-0009">Actin-binding</keyword>
<evidence type="ECO:0000256" key="10">
    <source>
        <dbReference type="PROSITE-ProRule" id="PRU00782"/>
    </source>
</evidence>
<evidence type="ECO:0008006" key="16">
    <source>
        <dbReference type="Google" id="ProtNLM"/>
    </source>
</evidence>
<dbReference type="GO" id="GO:0008270">
    <property type="term" value="F:zinc ion binding"/>
    <property type="evidence" value="ECO:0007669"/>
    <property type="project" value="UniProtKB-KW"/>
</dbReference>
<evidence type="ECO:0000313" key="15">
    <source>
        <dbReference type="Proteomes" id="UP000019132"/>
    </source>
</evidence>
<feature type="compositionally biased region" description="Basic residues" evidence="11">
    <location>
        <begin position="507"/>
        <end position="519"/>
    </location>
</feature>
<evidence type="ECO:0000313" key="14">
    <source>
        <dbReference type="EnsemblProtists" id="PYU1_T004400"/>
    </source>
</evidence>
<dbReference type="SUPFAM" id="SSF57903">
    <property type="entry name" value="FYVE/PHD zinc finger"/>
    <property type="match status" value="1"/>
</dbReference>
<dbReference type="Pfam" id="PF00063">
    <property type="entry name" value="Myosin_head"/>
    <property type="match status" value="1"/>
</dbReference>
<protein>
    <recommendedName>
        <fullName evidence="16">FYVE-type domain-containing protein</fullName>
    </recommendedName>
</protein>
<keyword evidence="6 10" id="KW-0518">Myosin</keyword>
<dbReference type="STRING" id="431595.K3WHF8"/>
<dbReference type="PROSITE" id="PS51456">
    <property type="entry name" value="MYOSIN_MOTOR"/>
    <property type="match status" value="1"/>
</dbReference>
<dbReference type="Proteomes" id="UP000019132">
    <property type="component" value="Unassembled WGS sequence"/>
</dbReference>
<dbReference type="EnsemblProtists" id="PYU1_T004400">
    <property type="protein sequence ID" value="PYU1_T004400"/>
    <property type="gene ID" value="PYU1_G004390"/>
</dbReference>
<dbReference type="GO" id="GO:0016020">
    <property type="term" value="C:membrane"/>
    <property type="evidence" value="ECO:0007669"/>
    <property type="project" value="TreeGrafter"/>
</dbReference>
<evidence type="ECO:0000256" key="6">
    <source>
        <dbReference type="ARBA" id="ARBA00023123"/>
    </source>
</evidence>
<feature type="region of interest" description="Disordered" evidence="11">
    <location>
        <begin position="777"/>
        <end position="822"/>
    </location>
</feature>
<evidence type="ECO:0000256" key="11">
    <source>
        <dbReference type="SAM" id="MobiDB-lite"/>
    </source>
</evidence>
<evidence type="ECO:0000256" key="4">
    <source>
        <dbReference type="ARBA" id="ARBA00022833"/>
    </source>
</evidence>
<dbReference type="VEuPathDB" id="FungiDB:PYU1_G004390"/>
<dbReference type="Gene3D" id="1.20.5.190">
    <property type="match status" value="1"/>
</dbReference>
<feature type="compositionally biased region" description="Basic and acidic residues" evidence="11">
    <location>
        <begin position="545"/>
        <end position="555"/>
    </location>
</feature>
<dbReference type="InterPro" id="IPR000306">
    <property type="entry name" value="Znf_FYVE"/>
</dbReference>
<dbReference type="eggNOG" id="KOG1818">
    <property type="taxonomic scope" value="Eukaryota"/>
</dbReference>
<feature type="region of interest" description="Disordered" evidence="11">
    <location>
        <begin position="345"/>
        <end position="531"/>
    </location>
</feature>
<dbReference type="InterPro" id="IPR000048">
    <property type="entry name" value="IQ_motif_EF-hand-BS"/>
</dbReference>
<feature type="region of interest" description="Disordered" evidence="11">
    <location>
        <begin position="545"/>
        <end position="579"/>
    </location>
</feature>
<evidence type="ECO:0000256" key="3">
    <source>
        <dbReference type="ARBA" id="ARBA00022771"/>
    </source>
</evidence>
<proteinExistence type="inferred from homology"/>
<feature type="compositionally biased region" description="Basic and acidic residues" evidence="11">
    <location>
        <begin position="520"/>
        <end position="531"/>
    </location>
</feature>
<dbReference type="HOGENOM" id="CLU_309406_0_0_1"/>
<evidence type="ECO:0000259" key="12">
    <source>
        <dbReference type="PROSITE" id="PS50178"/>
    </source>
</evidence>
<feature type="compositionally biased region" description="Basic residues" evidence="11">
    <location>
        <begin position="421"/>
        <end position="434"/>
    </location>
</feature>
<evidence type="ECO:0000259" key="13">
    <source>
        <dbReference type="PROSITE" id="PS51456"/>
    </source>
</evidence>
<feature type="region of interest" description="Actin-binding" evidence="10">
    <location>
        <begin position="56"/>
        <end position="78"/>
    </location>
</feature>
<keyword evidence="3 9" id="KW-0863">Zinc-finger</keyword>
<dbReference type="SUPFAM" id="SSF52540">
    <property type="entry name" value="P-loop containing nucleoside triphosphate hydrolases"/>
    <property type="match status" value="1"/>
</dbReference>
<dbReference type="PANTHER" id="PTHR13140:SF845">
    <property type="entry name" value="MYOSIN-LIKE PROTEIN"/>
    <property type="match status" value="1"/>
</dbReference>
<feature type="compositionally biased region" description="Gly residues" evidence="11">
    <location>
        <begin position="795"/>
        <end position="806"/>
    </location>
</feature>